<gene>
    <name evidence="9" type="ORF">NC998_27165</name>
</gene>
<protein>
    <submittedName>
        <fullName evidence="9">Phosphatase PAP2 family protein</fullName>
    </submittedName>
</protein>
<dbReference type="Proteomes" id="UP001464891">
    <property type="component" value="Unassembled WGS sequence"/>
</dbReference>
<dbReference type="Gene3D" id="1.20.144.10">
    <property type="entry name" value="Phosphatidic acid phosphatase type 2/haloperoxidase"/>
    <property type="match status" value="1"/>
</dbReference>
<dbReference type="Pfam" id="PF01569">
    <property type="entry name" value="PAP2"/>
    <property type="match status" value="1"/>
</dbReference>
<feature type="transmembrane region" description="Helical" evidence="7">
    <location>
        <begin position="154"/>
        <end position="173"/>
    </location>
</feature>
<organism evidence="9 10">
    <name type="scientific">Trichocoleus desertorum GB2-A4</name>
    <dbReference type="NCBI Taxonomy" id="2933944"/>
    <lineage>
        <taxon>Bacteria</taxon>
        <taxon>Bacillati</taxon>
        <taxon>Cyanobacteriota</taxon>
        <taxon>Cyanophyceae</taxon>
        <taxon>Leptolyngbyales</taxon>
        <taxon>Trichocoleusaceae</taxon>
        <taxon>Trichocoleus</taxon>
    </lineage>
</organism>
<evidence type="ECO:0000256" key="1">
    <source>
        <dbReference type="ARBA" id="ARBA00004651"/>
    </source>
</evidence>
<feature type="transmembrane region" description="Helical" evidence="7">
    <location>
        <begin position="115"/>
        <end position="132"/>
    </location>
</feature>
<keyword evidence="3 7" id="KW-0812">Transmembrane</keyword>
<keyword evidence="4" id="KW-0378">Hydrolase</keyword>
<keyword evidence="10" id="KW-1185">Reference proteome</keyword>
<evidence type="ECO:0000259" key="8">
    <source>
        <dbReference type="SMART" id="SM00014"/>
    </source>
</evidence>
<dbReference type="CDD" id="cd03392">
    <property type="entry name" value="PAP2_like_2"/>
    <property type="match status" value="1"/>
</dbReference>
<evidence type="ECO:0000256" key="6">
    <source>
        <dbReference type="ARBA" id="ARBA00023136"/>
    </source>
</evidence>
<evidence type="ECO:0000256" key="2">
    <source>
        <dbReference type="ARBA" id="ARBA00022475"/>
    </source>
</evidence>
<feature type="transmembrane region" description="Helical" evidence="7">
    <location>
        <begin position="210"/>
        <end position="228"/>
    </location>
</feature>
<name>A0ABV0JG63_9CYAN</name>
<dbReference type="PANTHER" id="PTHR14969:SF62">
    <property type="entry name" value="DECAPRENYLPHOSPHORYL-5-PHOSPHORIBOSE PHOSPHATASE RV3807C-RELATED"/>
    <property type="match status" value="1"/>
</dbReference>
<feature type="transmembrane region" description="Helical" evidence="7">
    <location>
        <begin position="89"/>
        <end position="108"/>
    </location>
</feature>
<comment type="caution">
    <text evidence="9">The sequence shown here is derived from an EMBL/GenBank/DDBJ whole genome shotgun (WGS) entry which is preliminary data.</text>
</comment>
<evidence type="ECO:0000256" key="3">
    <source>
        <dbReference type="ARBA" id="ARBA00022692"/>
    </source>
</evidence>
<proteinExistence type="predicted"/>
<dbReference type="EMBL" id="JAMPKM010000044">
    <property type="protein sequence ID" value="MEP0820771.1"/>
    <property type="molecule type" value="Genomic_DNA"/>
</dbReference>
<feature type="domain" description="Phosphatidic acid phosphatase type 2/haloperoxidase" evidence="8">
    <location>
        <begin position="115"/>
        <end position="225"/>
    </location>
</feature>
<feature type="transmembrane region" description="Helical" evidence="7">
    <location>
        <begin position="180"/>
        <end position="198"/>
    </location>
</feature>
<keyword evidence="2" id="KW-1003">Cell membrane</keyword>
<feature type="transmembrane region" description="Helical" evidence="7">
    <location>
        <begin position="33"/>
        <end position="52"/>
    </location>
</feature>
<evidence type="ECO:0000313" key="9">
    <source>
        <dbReference type="EMBL" id="MEP0820771.1"/>
    </source>
</evidence>
<reference evidence="9 10" key="1">
    <citation type="submission" date="2022-04" db="EMBL/GenBank/DDBJ databases">
        <title>Positive selection, recombination, and allopatry shape intraspecific diversity of widespread and dominant cyanobacteria.</title>
        <authorList>
            <person name="Wei J."/>
            <person name="Shu W."/>
            <person name="Hu C."/>
        </authorList>
    </citation>
    <scope>NUCLEOTIDE SEQUENCE [LARGE SCALE GENOMIC DNA]</scope>
    <source>
        <strain evidence="9 10">GB2-A4</strain>
    </source>
</reference>
<dbReference type="SUPFAM" id="SSF48317">
    <property type="entry name" value="Acid phosphatase/Vanadium-dependent haloperoxidase"/>
    <property type="match status" value="1"/>
</dbReference>
<dbReference type="SMART" id="SM00014">
    <property type="entry name" value="acidPPc"/>
    <property type="match status" value="1"/>
</dbReference>
<evidence type="ECO:0000256" key="5">
    <source>
        <dbReference type="ARBA" id="ARBA00022989"/>
    </source>
</evidence>
<comment type="subcellular location">
    <subcellularLocation>
        <location evidence="1">Cell membrane</location>
        <topology evidence="1">Multi-pass membrane protein</topology>
    </subcellularLocation>
</comment>
<keyword evidence="5 7" id="KW-1133">Transmembrane helix</keyword>
<evidence type="ECO:0000313" key="10">
    <source>
        <dbReference type="Proteomes" id="UP001464891"/>
    </source>
</evidence>
<keyword evidence="6 7" id="KW-0472">Membrane</keyword>
<dbReference type="InterPro" id="IPR000326">
    <property type="entry name" value="PAP2/HPO"/>
</dbReference>
<dbReference type="InterPro" id="IPR036938">
    <property type="entry name" value="PAP2/HPO_sf"/>
</dbReference>
<sequence>MSSQRALSSNFGKLLQTFGRFVQLWLSTHWRSLLLLFLGVFLPLQLAILLAGKIQLQEGGLPWDVSILLAIHSTAQANLDSLALTLTQFGTRWGVFPVSTALVMAMFFLKRWRSLIYLLITLPGAMLINRTAKELLHRVRPHLWDSTFPPEPEFAFPSGHAMASMAFVASLVVLTWGSRWCGWVTTLGSLFVVAIAWTRLYLGVHYPSDIVAGWMVSIAWAIAVSLVVKPHLAKLNPETLSPENNEVSATQE</sequence>
<dbReference type="PANTHER" id="PTHR14969">
    <property type="entry name" value="SPHINGOSINE-1-PHOSPHATE PHOSPHOHYDROLASE"/>
    <property type="match status" value="1"/>
</dbReference>
<evidence type="ECO:0000256" key="4">
    <source>
        <dbReference type="ARBA" id="ARBA00022801"/>
    </source>
</evidence>
<dbReference type="RefSeq" id="WP_190442435.1">
    <property type="nucleotide sequence ID" value="NZ_JAMPKM010000044.1"/>
</dbReference>
<evidence type="ECO:0000256" key="7">
    <source>
        <dbReference type="SAM" id="Phobius"/>
    </source>
</evidence>
<accession>A0ABV0JG63</accession>